<reference evidence="4 5" key="1">
    <citation type="journal article" date="2015" name="Nature">
        <title>rRNA introns, odd ribosomes, and small enigmatic genomes across a large radiation of phyla.</title>
        <authorList>
            <person name="Brown C.T."/>
            <person name="Hug L.A."/>
            <person name="Thomas B.C."/>
            <person name="Sharon I."/>
            <person name="Castelle C.J."/>
            <person name="Singh A."/>
            <person name="Wilkins M.J."/>
            <person name="Williams K.H."/>
            <person name="Banfield J.F."/>
        </authorList>
    </citation>
    <scope>NUCLEOTIDE SEQUENCE [LARGE SCALE GENOMIC DNA]</scope>
</reference>
<dbReference type="InterPro" id="IPR026170">
    <property type="entry name" value="FAM173A/B"/>
</dbReference>
<evidence type="ECO:0000256" key="3">
    <source>
        <dbReference type="ARBA" id="ARBA00022691"/>
    </source>
</evidence>
<evidence type="ECO:0000313" key="5">
    <source>
        <dbReference type="Proteomes" id="UP000034175"/>
    </source>
</evidence>
<evidence type="ECO:0000256" key="1">
    <source>
        <dbReference type="ARBA" id="ARBA00022603"/>
    </source>
</evidence>
<organism evidence="4 5">
    <name type="scientific">Candidatus Magasanikbacteria bacterium GW2011_GWA2_46_17</name>
    <dbReference type="NCBI Taxonomy" id="1619042"/>
    <lineage>
        <taxon>Bacteria</taxon>
        <taxon>Candidatus Magasanikiibacteriota</taxon>
    </lineage>
</organism>
<sequence length="97" mass="10484">MLFPITALILGIIVLVSLKRGAVFVPTDTGAVLTLIEMLEIKSSDKAIDLGSGDGRVVVALALAGAEAHGYEHNPLLVWWSRHKIRRAGLSERAFIH</sequence>
<dbReference type="InterPro" id="IPR029063">
    <property type="entry name" value="SAM-dependent_MTases_sf"/>
</dbReference>
<dbReference type="SUPFAM" id="SSF53335">
    <property type="entry name" value="S-adenosyl-L-methionine-dependent methyltransferases"/>
    <property type="match status" value="1"/>
</dbReference>
<dbReference type="AlphaFoldDB" id="A0A0G1S176"/>
<comment type="caution">
    <text evidence="4">The sequence shown here is derived from an EMBL/GenBank/DDBJ whole genome shotgun (WGS) entry which is preliminary data.</text>
</comment>
<accession>A0A0G1S176</accession>
<evidence type="ECO:0000313" key="4">
    <source>
        <dbReference type="EMBL" id="KKU26965.1"/>
    </source>
</evidence>
<protein>
    <submittedName>
        <fullName evidence="4">Uncharacterized protein</fullName>
    </submittedName>
</protein>
<dbReference type="Gene3D" id="3.40.50.150">
    <property type="entry name" value="Vaccinia Virus protein VP39"/>
    <property type="match status" value="1"/>
</dbReference>
<gene>
    <name evidence="4" type="ORF">UX39_C0005G0003</name>
</gene>
<dbReference type="Proteomes" id="UP000034175">
    <property type="component" value="Unassembled WGS sequence"/>
</dbReference>
<name>A0A0G1S176_9BACT</name>
<dbReference type="GO" id="GO:0032259">
    <property type="term" value="P:methylation"/>
    <property type="evidence" value="ECO:0007669"/>
    <property type="project" value="UniProtKB-KW"/>
</dbReference>
<dbReference type="PANTHER" id="PTHR13610">
    <property type="entry name" value="METHYLTRANSFERASE DOMAIN-CONTAINING PROTEIN"/>
    <property type="match status" value="1"/>
</dbReference>
<keyword evidence="2" id="KW-0808">Transferase</keyword>
<dbReference type="EMBL" id="LCMA01000005">
    <property type="protein sequence ID" value="KKU26965.1"/>
    <property type="molecule type" value="Genomic_DNA"/>
</dbReference>
<proteinExistence type="predicted"/>
<dbReference type="PANTHER" id="PTHR13610:SF9">
    <property type="entry name" value="FI06469P"/>
    <property type="match status" value="1"/>
</dbReference>
<evidence type="ECO:0000256" key="2">
    <source>
        <dbReference type="ARBA" id="ARBA00022679"/>
    </source>
</evidence>
<dbReference type="GO" id="GO:0016279">
    <property type="term" value="F:protein-lysine N-methyltransferase activity"/>
    <property type="evidence" value="ECO:0007669"/>
    <property type="project" value="InterPro"/>
</dbReference>
<keyword evidence="1" id="KW-0489">Methyltransferase</keyword>
<keyword evidence="3" id="KW-0949">S-adenosyl-L-methionine</keyword>